<comment type="subcellular location">
    <subcellularLocation>
        <location evidence="1 7">Cell outer membrane</location>
        <topology evidence="1 7">Multi-pass membrane protein</topology>
    </subcellularLocation>
</comment>
<keyword evidence="8" id="KW-0732">Signal</keyword>
<dbReference type="PANTHER" id="PTHR30069:SF28">
    <property type="entry name" value="TONB-DEPENDENT RECEPTOR YNCD-RELATED"/>
    <property type="match status" value="1"/>
</dbReference>
<dbReference type="InterPro" id="IPR037066">
    <property type="entry name" value="Plug_dom_sf"/>
</dbReference>
<protein>
    <submittedName>
        <fullName evidence="10">Iron complex outermembrane recepter protein</fullName>
    </submittedName>
</protein>
<evidence type="ECO:0000256" key="4">
    <source>
        <dbReference type="ARBA" id="ARBA00022692"/>
    </source>
</evidence>
<comment type="similarity">
    <text evidence="7">Belongs to the TonB-dependent receptor family.</text>
</comment>
<keyword evidence="3 7" id="KW-1134">Transmembrane beta strand</keyword>
<accession>A0A1G6NWV5</accession>
<dbReference type="PANTHER" id="PTHR30069">
    <property type="entry name" value="TONB-DEPENDENT OUTER MEMBRANE RECEPTOR"/>
    <property type="match status" value="1"/>
</dbReference>
<organism evidence="10 11">
    <name type="scientific">Niabella drilacis (strain DSM 25811 / CCM 8410 / CCUG 62505 / LMG 26954 / E90)</name>
    <dbReference type="NCBI Taxonomy" id="1285928"/>
    <lineage>
        <taxon>Bacteria</taxon>
        <taxon>Pseudomonadati</taxon>
        <taxon>Bacteroidota</taxon>
        <taxon>Chitinophagia</taxon>
        <taxon>Chitinophagales</taxon>
        <taxon>Chitinophagaceae</taxon>
        <taxon>Niabella</taxon>
    </lineage>
</organism>
<dbReference type="GO" id="GO:0015344">
    <property type="term" value="F:siderophore uptake transmembrane transporter activity"/>
    <property type="evidence" value="ECO:0007669"/>
    <property type="project" value="TreeGrafter"/>
</dbReference>
<dbReference type="GO" id="GO:0044718">
    <property type="term" value="P:siderophore transmembrane transport"/>
    <property type="evidence" value="ECO:0007669"/>
    <property type="project" value="TreeGrafter"/>
</dbReference>
<evidence type="ECO:0000256" key="8">
    <source>
        <dbReference type="SAM" id="SignalP"/>
    </source>
</evidence>
<keyword evidence="6 7" id="KW-0998">Cell outer membrane</keyword>
<feature type="domain" description="TonB-dependent receptor plug" evidence="9">
    <location>
        <begin position="62"/>
        <end position="149"/>
    </location>
</feature>
<gene>
    <name evidence="10" type="ORF">SAMN04487894_103420</name>
</gene>
<keyword evidence="4 7" id="KW-0812">Transmembrane</keyword>
<dbReference type="STRING" id="1285928.SAMN04487894_103420"/>
<name>A0A1G6NWV5_NIADE</name>
<feature type="chain" id="PRO_5011528710" evidence="8">
    <location>
        <begin position="24"/>
        <end position="680"/>
    </location>
</feature>
<keyword evidence="5 7" id="KW-0472">Membrane</keyword>
<dbReference type="AlphaFoldDB" id="A0A1G6NWV5"/>
<dbReference type="Gene3D" id="2.40.170.20">
    <property type="entry name" value="TonB-dependent receptor, beta-barrel domain"/>
    <property type="match status" value="1"/>
</dbReference>
<evidence type="ECO:0000256" key="2">
    <source>
        <dbReference type="ARBA" id="ARBA00022448"/>
    </source>
</evidence>
<keyword evidence="11" id="KW-1185">Reference proteome</keyword>
<dbReference type="SUPFAM" id="SSF56935">
    <property type="entry name" value="Porins"/>
    <property type="match status" value="1"/>
</dbReference>
<dbReference type="Proteomes" id="UP000198757">
    <property type="component" value="Unassembled WGS sequence"/>
</dbReference>
<evidence type="ECO:0000256" key="6">
    <source>
        <dbReference type="ARBA" id="ARBA00023237"/>
    </source>
</evidence>
<dbReference type="InterPro" id="IPR036942">
    <property type="entry name" value="Beta-barrel_TonB_sf"/>
</dbReference>
<sequence length="680" mass="76238">MHFYSVRYLILIFLFFNLREAAAQETDSVKTITPVTVQAFQQKKEATTAVVRRVTYEPPSSKASLVTAMNTIAGVRMEERSPGSYRINIRGSSLRSPFGVRNVKVYWGGIPLTDPGGNTYFNQLAFNNFNSVTVFKGPASSMYGAGTGGLILVEPPAEREKGLGLEYFTGSYNARHILADGTWVKDNYTNTVTYAHDESDGYRAQSAMQRNNFSWNTQLKWNSQELTASVLFSDLYYQTPGALTLKEFEQDPRAARPKAGAFPGAAQINAAIWQKTITAGVTHKQKFGSYWSNTTTGYGSYALVKNSAVRNFEQRREPHWGGRTVFDFEKKWAETSLQWSTGAEAQQGYSTIRVSDNRNGRPDTLQTDDDVTIGTYSLFTQGILSRKSWTYTAGVSFNRSRLLFSRLNEYPVTEQVFRYNNEVAPRFTILKKFRPADLLATVSRGFSPPTVAEVLPSTTIINPDLKAEHGWNYEITARKALLSGRLRLEATGFYFNLSQALVQRRDSSGADYFTNAGNIRQKGLELYASYARYFEAGLPDHLNITANYAHSHFKYQDFVKAAQRYSGNWVPGVPMNTLNAQLDLVLKPGIYTDINYYTASSVFLNDANAERAPAYHLLGIKLGYRKQIHAVQVNMYAGVDNLFNETYSLGNDINAAGGRYYNAAPPRNYYLGAAIRVQKN</sequence>
<evidence type="ECO:0000256" key="7">
    <source>
        <dbReference type="PROSITE-ProRule" id="PRU01360"/>
    </source>
</evidence>
<dbReference type="GO" id="GO:0009279">
    <property type="term" value="C:cell outer membrane"/>
    <property type="evidence" value="ECO:0007669"/>
    <property type="project" value="UniProtKB-SubCell"/>
</dbReference>
<dbReference type="Gene3D" id="2.170.130.10">
    <property type="entry name" value="TonB-dependent receptor, plug domain"/>
    <property type="match status" value="1"/>
</dbReference>
<evidence type="ECO:0000256" key="1">
    <source>
        <dbReference type="ARBA" id="ARBA00004571"/>
    </source>
</evidence>
<evidence type="ECO:0000313" key="10">
    <source>
        <dbReference type="EMBL" id="SDC72121.1"/>
    </source>
</evidence>
<evidence type="ECO:0000256" key="3">
    <source>
        <dbReference type="ARBA" id="ARBA00022452"/>
    </source>
</evidence>
<evidence type="ECO:0000313" key="11">
    <source>
        <dbReference type="Proteomes" id="UP000198757"/>
    </source>
</evidence>
<evidence type="ECO:0000256" key="5">
    <source>
        <dbReference type="ARBA" id="ARBA00023136"/>
    </source>
</evidence>
<dbReference type="InterPro" id="IPR012910">
    <property type="entry name" value="Plug_dom"/>
</dbReference>
<dbReference type="PROSITE" id="PS52016">
    <property type="entry name" value="TONB_DEPENDENT_REC_3"/>
    <property type="match status" value="1"/>
</dbReference>
<reference evidence="11" key="1">
    <citation type="submission" date="2016-10" db="EMBL/GenBank/DDBJ databases">
        <authorList>
            <person name="Varghese N."/>
            <person name="Submissions S."/>
        </authorList>
    </citation>
    <scope>NUCLEOTIDE SEQUENCE [LARGE SCALE GENOMIC DNA]</scope>
    <source>
        <strain evidence="11">DSM 25811 / CCM 8410 / LMG 26954 / E90</strain>
    </source>
</reference>
<dbReference type="InterPro" id="IPR039426">
    <property type="entry name" value="TonB-dep_rcpt-like"/>
</dbReference>
<proteinExistence type="inferred from homology"/>
<dbReference type="Pfam" id="PF07715">
    <property type="entry name" value="Plug"/>
    <property type="match status" value="1"/>
</dbReference>
<evidence type="ECO:0000259" key="9">
    <source>
        <dbReference type="Pfam" id="PF07715"/>
    </source>
</evidence>
<keyword evidence="2 7" id="KW-0813">Transport</keyword>
<dbReference type="EMBL" id="FMZO01000003">
    <property type="protein sequence ID" value="SDC72121.1"/>
    <property type="molecule type" value="Genomic_DNA"/>
</dbReference>
<feature type="signal peptide" evidence="8">
    <location>
        <begin position="1"/>
        <end position="23"/>
    </location>
</feature>